<keyword evidence="3" id="KW-1185">Reference proteome</keyword>
<dbReference type="KEGG" id="otd:J1M35_17485"/>
<dbReference type="RefSeq" id="WP_208008449.1">
    <property type="nucleotide sequence ID" value="NZ_CP071796.1"/>
</dbReference>
<protein>
    <submittedName>
        <fullName evidence="2">Uncharacterized protein</fullName>
    </submittedName>
</protein>
<dbReference type="EMBL" id="CP071796">
    <property type="protein sequence ID" value="QTD44829.1"/>
    <property type="molecule type" value="Genomic_DNA"/>
</dbReference>
<dbReference type="Proteomes" id="UP000663903">
    <property type="component" value="Chromosome"/>
</dbReference>
<accession>A0A975CFX7</accession>
<evidence type="ECO:0000256" key="1">
    <source>
        <dbReference type="SAM" id="MobiDB-lite"/>
    </source>
</evidence>
<organism evidence="2 3">
    <name type="scientific">Ottowia testudinis</name>
    <dbReference type="NCBI Taxonomy" id="2816950"/>
    <lineage>
        <taxon>Bacteria</taxon>
        <taxon>Pseudomonadati</taxon>
        <taxon>Pseudomonadota</taxon>
        <taxon>Betaproteobacteria</taxon>
        <taxon>Burkholderiales</taxon>
        <taxon>Comamonadaceae</taxon>
        <taxon>Ottowia</taxon>
    </lineage>
</organism>
<evidence type="ECO:0000313" key="3">
    <source>
        <dbReference type="Proteomes" id="UP000663903"/>
    </source>
</evidence>
<dbReference type="AlphaFoldDB" id="A0A975CFX7"/>
<feature type="region of interest" description="Disordered" evidence="1">
    <location>
        <begin position="1"/>
        <end position="23"/>
    </location>
</feature>
<evidence type="ECO:0000313" key="2">
    <source>
        <dbReference type="EMBL" id="QTD44829.1"/>
    </source>
</evidence>
<feature type="compositionally biased region" description="Low complexity" evidence="1">
    <location>
        <begin position="7"/>
        <end position="23"/>
    </location>
</feature>
<reference evidence="2" key="1">
    <citation type="submission" date="2021-03" db="EMBL/GenBank/DDBJ databases">
        <title>Ottowia sp. 27C isolated from the cloaca of a Giant Asian pond turtle (Heosemys grandis).</title>
        <authorList>
            <person name="Spergser J."/>
            <person name="Busse H.-J."/>
        </authorList>
    </citation>
    <scope>NUCLEOTIDE SEQUENCE</scope>
    <source>
        <strain evidence="2">27C</strain>
    </source>
</reference>
<gene>
    <name evidence="2" type="ORF">J1M35_17485</name>
</gene>
<name>A0A975CFX7_9BURK</name>
<proteinExistence type="predicted"/>
<sequence>MRKQQTAVPAAHPAEPKAHAPSAIRVLRTTARLWLPAALLRPKPPSVPLDERVRRVGEW</sequence>